<dbReference type="OrthoDB" id="5298746at2"/>
<proteinExistence type="predicted"/>
<evidence type="ECO:0000259" key="2">
    <source>
        <dbReference type="Pfam" id="PF14341"/>
    </source>
</evidence>
<evidence type="ECO:0000313" key="3">
    <source>
        <dbReference type="EMBL" id="ACR13781.1"/>
    </source>
</evidence>
<reference evidence="3 4" key="1">
    <citation type="journal article" date="2009" name="PLoS ONE">
        <title>The complete genome of Teredinibacter turnerae T7901: an intracellular endosymbiont of marine wood-boring bivalves (shipworms).</title>
        <authorList>
            <person name="Yang J.C."/>
            <person name="Madupu R."/>
            <person name="Durkin A.S."/>
            <person name="Ekborg N.A."/>
            <person name="Pedamallu C.S."/>
            <person name="Hostetler J.B."/>
            <person name="Radune D."/>
            <person name="Toms B.S."/>
            <person name="Henrissat B."/>
            <person name="Coutinho P.M."/>
            <person name="Schwarz S."/>
            <person name="Field L."/>
            <person name="Trindade-Silva A.E."/>
            <person name="Soares C.A.G."/>
            <person name="Elshahawi S."/>
            <person name="Hanora A."/>
            <person name="Schmidt E.W."/>
            <person name="Haygood M.G."/>
            <person name="Posfai J."/>
            <person name="Benner J."/>
            <person name="Madinger C."/>
            <person name="Nove J."/>
            <person name="Anton B."/>
            <person name="Chaudhary K."/>
            <person name="Foster J."/>
            <person name="Holman A."/>
            <person name="Kumar S."/>
            <person name="Lessard P.A."/>
            <person name="Luyten Y.A."/>
            <person name="Slatko B."/>
            <person name="Wood N."/>
            <person name="Wu B."/>
            <person name="Teplitski M."/>
            <person name="Mougous J.D."/>
            <person name="Ward N."/>
            <person name="Eisen J.A."/>
            <person name="Badger J.H."/>
            <person name="Distel D.L."/>
        </authorList>
    </citation>
    <scope>NUCLEOTIDE SEQUENCE [LARGE SCALE GENOMIC DNA]</scope>
    <source>
        <strain evidence="4">ATCC 39867 / T7901</strain>
    </source>
</reference>
<dbReference type="AlphaFoldDB" id="C5BPS3"/>
<dbReference type="RefSeq" id="WP_015819896.1">
    <property type="nucleotide sequence ID" value="NC_012997.1"/>
</dbReference>
<accession>C5BPS3</accession>
<protein>
    <submittedName>
        <fullName evidence="3">Type IV pilus assembly protein PilX</fullName>
    </submittedName>
</protein>
<dbReference type="InterPro" id="IPR025205">
    <property type="entry name" value="PilX/PilW_C"/>
</dbReference>
<name>C5BPS3_TERTT</name>
<dbReference type="KEGG" id="ttu:TERTU_3173"/>
<dbReference type="Pfam" id="PF14341">
    <property type="entry name" value="PilX_N"/>
    <property type="match status" value="1"/>
</dbReference>
<keyword evidence="4" id="KW-1185">Reference proteome</keyword>
<feature type="domain" description="PilX/PilW C-terminal" evidence="1">
    <location>
        <begin position="73"/>
        <end position="174"/>
    </location>
</feature>
<evidence type="ECO:0000259" key="1">
    <source>
        <dbReference type="Pfam" id="PF13681"/>
    </source>
</evidence>
<organism evidence="3 4">
    <name type="scientific">Teredinibacter turnerae (strain ATCC 39867 / T7901)</name>
    <dbReference type="NCBI Taxonomy" id="377629"/>
    <lineage>
        <taxon>Bacteria</taxon>
        <taxon>Pseudomonadati</taxon>
        <taxon>Pseudomonadota</taxon>
        <taxon>Gammaproteobacteria</taxon>
        <taxon>Cellvibrionales</taxon>
        <taxon>Cellvibrionaceae</taxon>
        <taxon>Teredinibacter</taxon>
    </lineage>
</organism>
<dbReference type="Proteomes" id="UP000009080">
    <property type="component" value="Chromosome"/>
</dbReference>
<feature type="domain" description="Type 4 fimbrial biogenesis protein PilX N-terminal" evidence="2">
    <location>
        <begin position="11"/>
        <end position="60"/>
    </location>
</feature>
<dbReference type="HOGENOM" id="CLU_103317_3_1_6"/>
<dbReference type="EMBL" id="CP001614">
    <property type="protein sequence ID" value="ACR13781.1"/>
    <property type="molecule type" value="Genomic_DNA"/>
</dbReference>
<sequence>MYKVRTTQNQQGATLAVTLVLLLIVSVLGISAVQSSLVEEKMSGNLRDKHIAFEAAESALTVAEGWLDERENYPTPTAAGTNRVWNFGSPGNSEWWHTNSLSWWTNNAINAPTNTLQQAAPRYIIEERAFTQRGENLTIGTGAVRQGKYYYQVTSRGNGGSANTQVHLRTTFVKRYD</sequence>
<dbReference type="eggNOG" id="COG4726">
    <property type="taxonomic scope" value="Bacteria"/>
</dbReference>
<evidence type="ECO:0000313" key="4">
    <source>
        <dbReference type="Proteomes" id="UP000009080"/>
    </source>
</evidence>
<gene>
    <name evidence="3" type="ordered locus">TERTU_3173</name>
</gene>
<dbReference type="STRING" id="377629.TERTU_3173"/>
<dbReference type="InterPro" id="IPR025746">
    <property type="entry name" value="PilX_N_dom"/>
</dbReference>
<dbReference type="Pfam" id="PF13681">
    <property type="entry name" value="PilX"/>
    <property type="match status" value="1"/>
</dbReference>